<sequence length="93" mass="10725">MAWFANHYECYRCSEHWIDEWSCMCDDECPSCGARHATPIESEDLTFQVVADAGAFVVLRSPDSAEHRPDYEEVGRFASETLAKQFVARFERL</sequence>
<dbReference type="EMBL" id="LPWA01000109">
    <property type="protein sequence ID" value="KUM26024.1"/>
    <property type="molecule type" value="Genomic_DNA"/>
</dbReference>
<protein>
    <submittedName>
        <fullName evidence="1">Uncharacterized protein</fullName>
    </submittedName>
</protein>
<accession>A0A101KSJ5</accession>
<organism evidence="1 2">
    <name type="scientific">Rhizobium loti</name>
    <name type="common">Mesorhizobium loti</name>
    <dbReference type="NCBI Taxonomy" id="381"/>
    <lineage>
        <taxon>Bacteria</taxon>
        <taxon>Pseudomonadati</taxon>
        <taxon>Pseudomonadota</taxon>
        <taxon>Alphaproteobacteria</taxon>
        <taxon>Hyphomicrobiales</taxon>
        <taxon>Phyllobacteriaceae</taxon>
        <taxon>Mesorhizobium</taxon>
    </lineage>
</organism>
<dbReference type="AlphaFoldDB" id="A0A101KSJ5"/>
<evidence type="ECO:0000313" key="2">
    <source>
        <dbReference type="Proteomes" id="UP000053176"/>
    </source>
</evidence>
<proteinExistence type="predicted"/>
<name>A0A101KSJ5_RHILI</name>
<evidence type="ECO:0000313" key="1">
    <source>
        <dbReference type="EMBL" id="KUM26024.1"/>
    </source>
</evidence>
<gene>
    <name evidence="1" type="ORF">AU467_03130</name>
</gene>
<reference evidence="1 2" key="1">
    <citation type="submission" date="2015-12" db="EMBL/GenBank/DDBJ databases">
        <title>Draft genome sequence of Mesorhizobium sp. UFLA 01-765, a multitolerant efficient symbiont and plant-growth promoting strain isolated from Zn-mining soil using Leucaena leucocephala as a trap plant.</title>
        <authorList>
            <person name="Rangel W.M."/>
            <person name="Thijs S."/>
            <person name="Longatti S.M."/>
            <person name="Moreira F.M."/>
            <person name="Weyens N."/>
            <person name="Vangronsveld J."/>
            <person name="Van Hamme J.D."/>
            <person name="Bottos E.M."/>
            <person name="Rineau F."/>
        </authorList>
    </citation>
    <scope>NUCLEOTIDE SEQUENCE [LARGE SCALE GENOMIC DNA]</scope>
    <source>
        <strain evidence="1 2">UFLA 01-765</strain>
    </source>
</reference>
<comment type="caution">
    <text evidence="1">The sequence shown here is derived from an EMBL/GenBank/DDBJ whole genome shotgun (WGS) entry which is preliminary data.</text>
</comment>
<dbReference type="Proteomes" id="UP000053176">
    <property type="component" value="Unassembled WGS sequence"/>
</dbReference>